<dbReference type="Pfam" id="PF03772">
    <property type="entry name" value="Competence"/>
    <property type="match status" value="1"/>
</dbReference>
<accession>A0A8J3G6A6</accession>
<reference evidence="9" key="1">
    <citation type="journal article" date="2014" name="Int. J. Syst. Evol. Microbiol.">
        <title>Complete genome sequence of Corynebacterium casei LMG S-19264T (=DSM 44701T), isolated from a smear-ripened cheese.</title>
        <authorList>
            <consortium name="US DOE Joint Genome Institute (JGI-PGF)"/>
            <person name="Walter F."/>
            <person name="Albersmeier A."/>
            <person name="Kalinowski J."/>
            <person name="Ruckert C."/>
        </authorList>
    </citation>
    <scope>NUCLEOTIDE SEQUENCE</scope>
    <source>
        <strain evidence="9">KCTC 23224</strain>
    </source>
</reference>
<proteinExistence type="predicted"/>
<comment type="subcellular location">
    <subcellularLocation>
        <location evidence="1">Cell membrane</location>
        <topology evidence="1">Multi-pass membrane protein</topology>
    </subcellularLocation>
</comment>
<feature type="domain" description="ComEC/Rec2-related protein" evidence="7">
    <location>
        <begin position="234"/>
        <end position="499"/>
    </location>
</feature>
<feature type="transmembrane region" description="Helical" evidence="6">
    <location>
        <begin position="31"/>
        <end position="49"/>
    </location>
</feature>
<feature type="transmembrane region" description="Helical" evidence="6">
    <location>
        <begin position="391"/>
        <end position="410"/>
    </location>
</feature>
<evidence type="ECO:0000256" key="2">
    <source>
        <dbReference type="ARBA" id="ARBA00022475"/>
    </source>
</evidence>
<protein>
    <submittedName>
        <fullName evidence="9">Competence protein ComEC</fullName>
    </submittedName>
</protein>
<evidence type="ECO:0000259" key="7">
    <source>
        <dbReference type="Pfam" id="PF03772"/>
    </source>
</evidence>
<dbReference type="EMBL" id="BMYF01000017">
    <property type="protein sequence ID" value="GHB44238.1"/>
    <property type="molecule type" value="Genomic_DNA"/>
</dbReference>
<feature type="transmembrane region" description="Helical" evidence="6">
    <location>
        <begin position="288"/>
        <end position="304"/>
    </location>
</feature>
<dbReference type="Proteomes" id="UP000642809">
    <property type="component" value="Unassembled WGS sequence"/>
</dbReference>
<keyword evidence="4 6" id="KW-1133">Transmembrane helix</keyword>
<dbReference type="InterPro" id="IPR052159">
    <property type="entry name" value="Competence_DNA_uptake"/>
</dbReference>
<keyword evidence="3 6" id="KW-0812">Transmembrane</keyword>
<dbReference type="PANTHER" id="PTHR30619:SF1">
    <property type="entry name" value="RECOMBINATION PROTEIN 2"/>
    <property type="match status" value="1"/>
</dbReference>
<dbReference type="Pfam" id="PF13567">
    <property type="entry name" value="DUF4131"/>
    <property type="match status" value="1"/>
</dbReference>
<dbReference type="InterPro" id="IPR025405">
    <property type="entry name" value="DUF4131"/>
</dbReference>
<feature type="transmembrane region" description="Helical" evidence="6">
    <location>
        <begin position="453"/>
        <end position="472"/>
    </location>
</feature>
<feature type="transmembrane region" description="Helical" evidence="6">
    <location>
        <begin position="478"/>
        <end position="499"/>
    </location>
</feature>
<dbReference type="GO" id="GO:0005886">
    <property type="term" value="C:plasma membrane"/>
    <property type="evidence" value="ECO:0007669"/>
    <property type="project" value="UniProtKB-SubCell"/>
</dbReference>
<comment type="caution">
    <text evidence="9">The sequence shown here is derived from an EMBL/GenBank/DDBJ whole genome shotgun (WGS) entry which is preliminary data.</text>
</comment>
<feature type="transmembrane region" description="Helical" evidence="6">
    <location>
        <begin position="333"/>
        <end position="353"/>
    </location>
</feature>
<reference evidence="9" key="2">
    <citation type="submission" date="2020-09" db="EMBL/GenBank/DDBJ databases">
        <authorList>
            <person name="Sun Q."/>
            <person name="Kim S."/>
        </authorList>
    </citation>
    <scope>NUCLEOTIDE SEQUENCE</scope>
    <source>
        <strain evidence="9">KCTC 23224</strain>
    </source>
</reference>
<evidence type="ECO:0000256" key="6">
    <source>
        <dbReference type="SAM" id="Phobius"/>
    </source>
</evidence>
<keyword evidence="2" id="KW-1003">Cell membrane</keyword>
<dbReference type="RefSeq" id="WP_189583487.1">
    <property type="nucleotide sequence ID" value="NZ_BMYF01000017.1"/>
</dbReference>
<feature type="transmembrane region" description="Helical" evidence="6">
    <location>
        <begin position="506"/>
        <end position="524"/>
    </location>
</feature>
<feature type="transmembrane region" description="Helical" evidence="6">
    <location>
        <begin position="254"/>
        <end position="276"/>
    </location>
</feature>
<dbReference type="PANTHER" id="PTHR30619">
    <property type="entry name" value="DNA INTERNALIZATION/COMPETENCE PROTEIN COMEC/REC2"/>
    <property type="match status" value="1"/>
</dbReference>
<dbReference type="NCBIfam" id="TIGR00360">
    <property type="entry name" value="ComEC_N-term"/>
    <property type="match status" value="1"/>
</dbReference>
<sequence length="652" mass="74705">MKFAEYPFVRYLPFFVGGILLQPWIPALLLTYLSYALIGLGLVLAGLVVYNRYRSFYRFKFTIPLMAYTQLILFGVYIKSLQHERDNQQQELSLVGLKGYTAIVLEHEQQKPNSKLNRVRVKELFYSDTSFRADVEVLLYHRREYPLKSGDLIWVPQAFQRINGPRNPAEFDYRAFMGRQGVFYRQFLFQEIAVIGQLYEQPVENFFQALRFRIQVAFHTHFQNTQARQIANALLLGQKKDLDKEVSEAYATAGAMHILAVSGLHVGIIYGFFFLLWKPYRLATGKRVLFLSFVIALIWCYALLTGMSPSVMRSATMFTIIALAQMKSRSPSIFNAIALSAFLLLLFDPNLLFSVGFQLSYIALLGILLIQPLLVNLWVPSLRSVEYVWQITTVGIAAQVATFPISAYYFGIFPTYFMLSNLIAIPGAFLIMSVGVPYMLLSEIPMIADALGWLTEHLIRLMNVLIAAIQWLPASRLAVDWSLSLIWFYLGTLVFLLLLAYYPQKLTAYLLLGLGAVFVAWSWFERVQQGKQDAYIISYDLNKGEVIDLFLKGKRYSYENASEDERSFKVEPFRKSIGAKESFPLQLIHKEGQDYLLLPDLGLVTKDSLYNLAEQSWQFDEGKWKAITPLTEELMDSGAMKFKFATPFGNPR</sequence>
<keyword evidence="10" id="KW-1185">Reference proteome</keyword>
<name>A0A8J3G6A6_9BACT</name>
<evidence type="ECO:0000256" key="1">
    <source>
        <dbReference type="ARBA" id="ARBA00004651"/>
    </source>
</evidence>
<organism evidence="9 10">
    <name type="scientific">Mongoliitalea lutea</name>
    <dbReference type="NCBI Taxonomy" id="849756"/>
    <lineage>
        <taxon>Bacteria</taxon>
        <taxon>Pseudomonadati</taxon>
        <taxon>Bacteroidota</taxon>
        <taxon>Cytophagia</taxon>
        <taxon>Cytophagales</taxon>
        <taxon>Cyclobacteriaceae</taxon>
        <taxon>Mongoliitalea</taxon>
    </lineage>
</organism>
<feature type="domain" description="DUF4131" evidence="8">
    <location>
        <begin position="35"/>
        <end position="190"/>
    </location>
</feature>
<evidence type="ECO:0000313" key="9">
    <source>
        <dbReference type="EMBL" id="GHB44238.1"/>
    </source>
</evidence>
<feature type="transmembrane region" description="Helical" evidence="6">
    <location>
        <begin position="7"/>
        <end position="25"/>
    </location>
</feature>
<dbReference type="AlphaFoldDB" id="A0A8J3G6A6"/>
<gene>
    <name evidence="9" type="ORF">GCM10008106_26560</name>
</gene>
<evidence type="ECO:0000256" key="3">
    <source>
        <dbReference type="ARBA" id="ARBA00022692"/>
    </source>
</evidence>
<feature type="transmembrane region" description="Helical" evidence="6">
    <location>
        <begin position="61"/>
        <end position="78"/>
    </location>
</feature>
<feature type="transmembrane region" description="Helical" evidence="6">
    <location>
        <begin position="416"/>
        <end position="441"/>
    </location>
</feature>
<dbReference type="InterPro" id="IPR004477">
    <property type="entry name" value="ComEC_N"/>
</dbReference>
<evidence type="ECO:0000259" key="8">
    <source>
        <dbReference type="Pfam" id="PF13567"/>
    </source>
</evidence>
<evidence type="ECO:0000256" key="5">
    <source>
        <dbReference type="ARBA" id="ARBA00023136"/>
    </source>
</evidence>
<evidence type="ECO:0000256" key="4">
    <source>
        <dbReference type="ARBA" id="ARBA00022989"/>
    </source>
</evidence>
<evidence type="ECO:0000313" key="10">
    <source>
        <dbReference type="Proteomes" id="UP000642809"/>
    </source>
</evidence>
<feature type="transmembrane region" description="Helical" evidence="6">
    <location>
        <begin position="359"/>
        <end position="379"/>
    </location>
</feature>
<keyword evidence="5 6" id="KW-0472">Membrane</keyword>